<accession>A0A285CPY4</accession>
<dbReference type="GO" id="GO:0016987">
    <property type="term" value="F:sigma factor activity"/>
    <property type="evidence" value="ECO:0007669"/>
    <property type="project" value="UniProtKB-KW"/>
</dbReference>
<evidence type="ECO:0000313" key="7">
    <source>
        <dbReference type="EMBL" id="SNX69607.1"/>
    </source>
</evidence>
<dbReference type="InterPro" id="IPR036388">
    <property type="entry name" value="WH-like_DNA-bd_sf"/>
</dbReference>
<dbReference type="EMBL" id="OAOP01000003">
    <property type="protein sequence ID" value="SNX69607.1"/>
    <property type="molecule type" value="Genomic_DNA"/>
</dbReference>
<dbReference type="CDD" id="cd06171">
    <property type="entry name" value="Sigma70_r4"/>
    <property type="match status" value="1"/>
</dbReference>
<dbReference type="AlphaFoldDB" id="A0A285CPY4"/>
<dbReference type="SUPFAM" id="SSF88659">
    <property type="entry name" value="Sigma3 and sigma4 domains of RNA polymerase sigma factors"/>
    <property type="match status" value="1"/>
</dbReference>
<dbReference type="RefSeq" id="WP_245855703.1">
    <property type="nucleotide sequence ID" value="NZ_JBEPMQ010000002.1"/>
</dbReference>
<keyword evidence="8" id="KW-1185">Reference proteome</keyword>
<evidence type="ECO:0000259" key="6">
    <source>
        <dbReference type="Pfam" id="PF08281"/>
    </source>
</evidence>
<dbReference type="InterPro" id="IPR013325">
    <property type="entry name" value="RNA_pol_sigma_r2"/>
</dbReference>
<sequence>MDPNIIKQQINSWYHEYSNDIFRYVFFMIGDRDQTNDILQDTFLRAYSHYESFNGENVKSWLFKIARNLTIDFIRKKKPSSSISNLFPAFKAIEKTPEDITIFNEFERQLFISLNRIKRSYKDVIILRKIKEMSISETGRILGWSENKVKVNLFRGMKALRKELEKEGYHNETI</sequence>
<feature type="domain" description="RNA polymerase sigma factor 70 region 4 type 2" evidence="6">
    <location>
        <begin position="114"/>
        <end position="160"/>
    </location>
</feature>
<reference evidence="7 8" key="1">
    <citation type="submission" date="2017-08" db="EMBL/GenBank/DDBJ databases">
        <authorList>
            <person name="de Groot N.N."/>
        </authorList>
    </citation>
    <scope>NUCLEOTIDE SEQUENCE [LARGE SCALE GENOMIC DNA]</scope>
    <source>
        <strain evidence="7 8">JC228</strain>
    </source>
</reference>
<evidence type="ECO:0000256" key="3">
    <source>
        <dbReference type="ARBA" id="ARBA00023082"/>
    </source>
</evidence>
<dbReference type="PANTHER" id="PTHR43133">
    <property type="entry name" value="RNA POLYMERASE ECF-TYPE SIGMA FACTO"/>
    <property type="match status" value="1"/>
</dbReference>
<evidence type="ECO:0000256" key="1">
    <source>
        <dbReference type="ARBA" id="ARBA00010641"/>
    </source>
</evidence>
<dbReference type="InterPro" id="IPR013249">
    <property type="entry name" value="RNA_pol_sigma70_r4_t2"/>
</dbReference>
<keyword evidence="2" id="KW-0805">Transcription regulation</keyword>
<keyword evidence="4" id="KW-0804">Transcription</keyword>
<dbReference type="SUPFAM" id="SSF88946">
    <property type="entry name" value="Sigma2 domain of RNA polymerase sigma factors"/>
    <property type="match status" value="1"/>
</dbReference>
<evidence type="ECO:0000259" key="5">
    <source>
        <dbReference type="Pfam" id="PF04542"/>
    </source>
</evidence>
<dbReference type="InterPro" id="IPR013324">
    <property type="entry name" value="RNA_pol_sigma_r3/r4-like"/>
</dbReference>
<proteinExistence type="inferred from homology"/>
<dbReference type="InterPro" id="IPR014284">
    <property type="entry name" value="RNA_pol_sigma-70_dom"/>
</dbReference>
<gene>
    <name evidence="7" type="ORF">SAMN05877753_103138</name>
</gene>
<dbReference type="GO" id="GO:0003677">
    <property type="term" value="F:DNA binding"/>
    <property type="evidence" value="ECO:0007669"/>
    <property type="project" value="InterPro"/>
</dbReference>
<name>A0A285CPY4_9BACI</name>
<comment type="similarity">
    <text evidence="1">Belongs to the sigma-70 factor family. ECF subfamily.</text>
</comment>
<evidence type="ECO:0000256" key="2">
    <source>
        <dbReference type="ARBA" id="ARBA00023015"/>
    </source>
</evidence>
<dbReference type="Pfam" id="PF04542">
    <property type="entry name" value="Sigma70_r2"/>
    <property type="match status" value="1"/>
</dbReference>
<keyword evidence="3" id="KW-0731">Sigma factor</keyword>
<organism evidence="7 8">
    <name type="scientific">Bacillus oleivorans</name>
    <dbReference type="NCBI Taxonomy" id="1448271"/>
    <lineage>
        <taxon>Bacteria</taxon>
        <taxon>Bacillati</taxon>
        <taxon>Bacillota</taxon>
        <taxon>Bacilli</taxon>
        <taxon>Bacillales</taxon>
        <taxon>Bacillaceae</taxon>
        <taxon>Bacillus</taxon>
    </lineage>
</organism>
<dbReference type="GO" id="GO:0006352">
    <property type="term" value="P:DNA-templated transcription initiation"/>
    <property type="evidence" value="ECO:0007669"/>
    <property type="project" value="InterPro"/>
</dbReference>
<protein>
    <submittedName>
        <fullName evidence="7">RNA polymerase sigma-70 factor</fullName>
    </submittedName>
</protein>
<dbReference type="Proteomes" id="UP000219546">
    <property type="component" value="Unassembled WGS sequence"/>
</dbReference>
<evidence type="ECO:0000313" key="8">
    <source>
        <dbReference type="Proteomes" id="UP000219546"/>
    </source>
</evidence>
<dbReference type="InterPro" id="IPR039425">
    <property type="entry name" value="RNA_pol_sigma-70-like"/>
</dbReference>
<dbReference type="InterPro" id="IPR007627">
    <property type="entry name" value="RNA_pol_sigma70_r2"/>
</dbReference>
<dbReference type="Gene3D" id="1.10.1740.10">
    <property type="match status" value="1"/>
</dbReference>
<feature type="domain" description="RNA polymerase sigma-70 region 2" evidence="5">
    <location>
        <begin position="14"/>
        <end position="78"/>
    </location>
</feature>
<dbReference type="Pfam" id="PF08281">
    <property type="entry name" value="Sigma70_r4_2"/>
    <property type="match status" value="1"/>
</dbReference>
<evidence type="ECO:0000256" key="4">
    <source>
        <dbReference type="ARBA" id="ARBA00023163"/>
    </source>
</evidence>
<dbReference type="NCBIfam" id="TIGR02937">
    <property type="entry name" value="sigma70-ECF"/>
    <property type="match status" value="1"/>
</dbReference>
<dbReference type="PANTHER" id="PTHR43133:SF60">
    <property type="entry name" value="RNA POLYMERASE SIGMA FACTOR SIGV"/>
    <property type="match status" value="1"/>
</dbReference>
<dbReference type="Gene3D" id="1.10.10.10">
    <property type="entry name" value="Winged helix-like DNA-binding domain superfamily/Winged helix DNA-binding domain"/>
    <property type="match status" value="1"/>
</dbReference>